<dbReference type="EMBL" id="CP017478">
    <property type="protein sequence ID" value="AOW20086.1"/>
    <property type="molecule type" value="Genomic_DNA"/>
</dbReference>
<dbReference type="Pfam" id="PF19567">
    <property type="entry name" value="CpsB_CapC"/>
    <property type="match status" value="1"/>
</dbReference>
<dbReference type="EC" id="3.1.3.48" evidence="2"/>
<dbReference type="KEGG" id="lul:LPB138_05055"/>
<proteinExistence type="inferred from homology"/>
<dbReference type="InterPro" id="IPR016195">
    <property type="entry name" value="Pol/histidinol_Pase-like"/>
</dbReference>
<keyword evidence="6" id="KW-1185">Reference proteome</keyword>
<keyword evidence="3" id="KW-0378">Hydrolase</keyword>
<dbReference type="Proteomes" id="UP000176050">
    <property type="component" value="Chromosome"/>
</dbReference>
<dbReference type="GO" id="GO:0004725">
    <property type="term" value="F:protein tyrosine phosphatase activity"/>
    <property type="evidence" value="ECO:0007669"/>
    <property type="project" value="UniProtKB-EC"/>
</dbReference>
<dbReference type="PANTHER" id="PTHR39181">
    <property type="entry name" value="TYROSINE-PROTEIN PHOSPHATASE YWQE"/>
    <property type="match status" value="1"/>
</dbReference>
<name>A0A1D8P690_9FLAO</name>
<evidence type="ECO:0000256" key="3">
    <source>
        <dbReference type="ARBA" id="ARBA00022801"/>
    </source>
</evidence>
<comment type="catalytic activity">
    <reaction evidence="4">
        <text>O-phospho-L-tyrosyl-[protein] + H2O = L-tyrosyl-[protein] + phosphate</text>
        <dbReference type="Rhea" id="RHEA:10684"/>
        <dbReference type="Rhea" id="RHEA-COMP:10136"/>
        <dbReference type="Rhea" id="RHEA-COMP:20101"/>
        <dbReference type="ChEBI" id="CHEBI:15377"/>
        <dbReference type="ChEBI" id="CHEBI:43474"/>
        <dbReference type="ChEBI" id="CHEBI:46858"/>
        <dbReference type="ChEBI" id="CHEBI:61978"/>
        <dbReference type="EC" id="3.1.3.48"/>
    </reaction>
</comment>
<accession>A0A1D8P690</accession>
<dbReference type="SUPFAM" id="SSF89550">
    <property type="entry name" value="PHP domain-like"/>
    <property type="match status" value="1"/>
</dbReference>
<evidence type="ECO:0000256" key="1">
    <source>
        <dbReference type="ARBA" id="ARBA00005750"/>
    </source>
</evidence>
<dbReference type="OrthoDB" id="9788539at2"/>
<organism evidence="5 6">
    <name type="scientific">Urechidicola croceus</name>
    <dbReference type="NCBI Taxonomy" id="1850246"/>
    <lineage>
        <taxon>Bacteria</taxon>
        <taxon>Pseudomonadati</taxon>
        <taxon>Bacteroidota</taxon>
        <taxon>Flavobacteriia</taxon>
        <taxon>Flavobacteriales</taxon>
        <taxon>Flavobacteriaceae</taxon>
        <taxon>Urechidicola</taxon>
    </lineage>
</organism>
<comment type="similarity">
    <text evidence="1">Belongs to the metallo-dependent hydrolases superfamily. CpsB/CapC family.</text>
</comment>
<dbReference type="Gene3D" id="3.20.20.140">
    <property type="entry name" value="Metal-dependent hydrolases"/>
    <property type="match status" value="1"/>
</dbReference>
<sequence length="248" mass="28952">MFFFKKKLTPINELFPNSFVDIHSHLLPGIDDGAKTLEDSIFLIKKMKSFGIKNIITTPHILGTFWPNTPEIINDKLALVKNELLNQHITDVNLSAAAEYMLDERFMKLLYEKKLLTIKDNYVLIELSYVNPPENIFDLIFEIQTNGYIPILAHPERYIFYHYNFKNYKKLKDLGCYFQLNLLSLTEYYGREVYSTAIQLLKNNLIDFAGTDTHNDIHLKKLKELGTAKNVKLLKPLLLKNNLFNNFN</sequence>
<dbReference type="GO" id="GO:0030145">
    <property type="term" value="F:manganese ion binding"/>
    <property type="evidence" value="ECO:0007669"/>
    <property type="project" value="InterPro"/>
</dbReference>
<reference evidence="5 6" key="1">
    <citation type="submission" date="2016-10" db="EMBL/GenBank/DDBJ databases">
        <title>Lutibacter sp. LPB0138, isolated from marine gastropod.</title>
        <authorList>
            <person name="Kim E."/>
            <person name="Yi H."/>
        </authorList>
    </citation>
    <scope>NUCLEOTIDE SEQUENCE [LARGE SCALE GENOMIC DNA]</scope>
    <source>
        <strain evidence="5 6">LPB0138</strain>
    </source>
</reference>
<evidence type="ECO:0000256" key="4">
    <source>
        <dbReference type="ARBA" id="ARBA00051722"/>
    </source>
</evidence>
<protein>
    <recommendedName>
        <fullName evidence="2">protein-tyrosine-phosphatase</fullName>
        <ecNumber evidence="2">3.1.3.48</ecNumber>
    </recommendedName>
</protein>
<dbReference type="PANTHER" id="PTHR39181:SF1">
    <property type="entry name" value="TYROSINE-PROTEIN PHOSPHATASE YWQE"/>
    <property type="match status" value="1"/>
</dbReference>
<dbReference type="STRING" id="1850246.LPB138_05055"/>
<dbReference type="RefSeq" id="WP_070236225.1">
    <property type="nucleotide sequence ID" value="NZ_CP017478.1"/>
</dbReference>
<gene>
    <name evidence="5" type="ORF">LPB138_05055</name>
</gene>
<dbReference type="InterPro" id="IPR016667">
    <property type="entry name" value="Caps_polysacc_synth_CpsB/CapC"/>
</dbReference>
<dbReference type="AlphaFoldDB" id="A0A1D8P690"/>
<evidence type="ECO:0000313" key="6">
    <source>
        <dbReference type="Proteomes" id="UP000176050"/>
    </source>
</evidence>
<evidence type="ECO:0000313" key="5">
    <source>
        <dbReference type="EMBL" id="AOW20086.1"/>
    </source>
</evidence>
<evidence type="ECO:0000256" key="2">
    <source>
        <dbReference type="ARBA" id="ARBA00013064"/>
    </source>
</evidence>